<comment type="caution">
    <text evidence="2">The sequence shown here is derived from an EMBL/GenBank/DDBJ whole genome shotgun (WGS) entry which is preliminary data.</text>
</comment>
<feature type="region of interest" description="Disordered" evidence="1">
    <location>
        <begin position="689"/>
        <end position="712"/>
    </location>
</feature>
<protein>
    <submittedName>
        <fullName evidence="2">Uncharacterized protein</fullName>
    </submittedName>
</protein>
<dbReference type="Proteomes" id="UP000281118">
    <property type="component" value="Unassembled WGS sequence"/>
</dbReference>
<dbReference type="EMBL" id="RXFT01000006">
    <property type="protein sequence ID" value="RUR68695.1"/>
    <property type="molecule type" value="Genomic_DNA"/>
</dbReference>
<dbReference type="OrthoDB" id="8858031at2"/>
<gene>
    <name evidence="2" type="ORF">EJP67_16660</name>
</gene>
<feature type="region of interest" description="Disordered" evidence="1">
    <location>
        <begin position="39"/>
        <end position="86"/>
    </location>
</feature>
<accession>A0A433MM21</accession>
<evidence type="ECO:0000313" key="2">
    <source>
        <dbReference type="EMBL" id="RUR68695.1"/>
    </source>
</evidence>
<dbReference type="RefSeq" id="WP_126022829.1">
    <property type="nucleotide sequence ID" value="NZ_RXFT01000006.1"/>
</dbReference>
<proteinExistence type="predicted"/>
<dbReference type="AlphaFoldDB" id="A0A433MM21"/>
<name>A0A433MM21_9BURK</name>
<organism evidence="2 3">
    <name type="scientific">Variovorax guangxiensis</name>
    <dbReference type="NCBI Taxonomy" id="1775474"/>
    <lineage>
        <taxon>Bacteria</taxon>
        <taxon>Pseudomonadati</taxon>
        <taxon>Pseudomonadota</taxon>
        <taxon>Betaproteobacteria</taxon>
        <taxon>Burkholderiales</taxon>
        <taxon>Comamonadaceae</taxon>
        <taxon>Variovorax</taxon>
    </lineage>
</organism>
<evidence type="ECO:0000256" key="1">
    <source>
        <dbReference type="SAM" id="MobiDB-lite"/>
    </source>
</evidence>
<sequence>MATDLYTHGGAQLGAVRRVGNSYSGGNVSGQVSINGAAPSGTFSTISTGPAPAPPPQQSLTTGTPRPVAAPAFDPANGAGRPNALGSLADTNAQIASMRGEAAPGLGVRTAPAVQPPQAPLGAVRPFGTPAAASPAIAAPAVGVSPAQQFFVGGGQAPTVQLGAASVQPAAPTQVQPTERPAYRDGGMVRGPGTGTSDSIPAMLSNGEAVLPADTVRALGPSNVQATIAATHKPAGSGVYRNGRPAFADGGVVTDEELRRRALGAGPASAAAAVAPQMVTTTVPPPGAPGASQIPTGKEVYTVVAQPPAAEPLVDAMTGFGAVPPAAGPVQDPNLPLGVTRNGNAYSGNSVAAPATFATGSLGGTEDTNTRLARLQASNAAVPQGGLTIIDNGGANRNADFNDGAALRTLIARGAPPGRNGAQVYAAQIGAAQSPLDQRAAQAALGVRELGDTQRALIAEQGLGARARLADARQQQANQIDQQRLLLDARRDDRAAVAAAAEQGQKARMATLQDQVLNGTPEQRRSATEAIAAMQGREVAGNKPPEGYRRTANGNLEAIPGGPADLKQNKEGVQQAKDTQDIFGIIDQATPLLGKATNSLGGVALDKAAQAFGATTEGAIATAQLGALQGALISKMPKMSGPQSDKDVQLYREMAGQIGDPTIPREQRLAALQTVRSLNEKYLPAVSSPAEIDKLSSGTTFKAPDGTIRRKP</sequence>
<reference evidence="2 3" key="1">
    <citation type="submission" date="2018-12" db="EMBL/GenBank/DDBJ databases">
        <title>The genome sequences of Variovorax guangxiensis DSM 27352.</title>
        <authorList>
            <person name="Gao J."/>
            <person name="Sun J."/>
        </authorList>
    </citation>
    <scope>NUCLEOTIDE SEQUENCE [LARGE SCALE GENOMIC DNA]</scope>
    <source>
        <strain evidence="2 3">DSM 27352</strain>
    </source>
</reference>
<evidence type="ECO:0000313" key="3">
    <source>
        <dbReference type="Proteomes" id="UP000281118"/>
    </source>
</evidence>